<dbReference type="Gene3D" id="3.40.50.300">
    <property type="entry name" value="P-loop containing nucleotide triphosphate hydrolases"/>
    <property type="match status" value="1"/>
</dbReference>
<evidence type="ECO:0000256" key="3">
    <source>
        <dbReference type="ARBA" id="ARBA00022741"/>
    </source>
</evidence>
<dbReference type="InterPro" id="IPR039421">
    <property type="entry name" value="Type_1_exporter"/>
</dbReference>
<dbReference type="PANTHER" id="PTHR24221:SF654">
    <property type="entry name" value="ATP-BINDING CASSETTE SUB-FAMILY B MEMBER 6"/>
    <property type="match status" value="1"/>
</dbReference>
<feature type="transmembrane region" description="Helical" evidence="7">
    <location>
        <begin position="234"/>
        <end position="260"/>
    </location>
</feature>
<evidence type="ECO:0000259" key="9">
    <source>
        <dbReference type="PROSITE" id="PS50929"/>
    </source>
</evidence>
<feature type="transmembrane region" description="Helical" evidence="7">
    <location>
        <begin position="12"/>
        <end position="35"/>
    </location>
</feature>
<dbReference type="GO" id="GO:0016887">
    <property type="term" value="F:ATP hydrolysis activity"/>
    <property type="evidence" value="ECO:0007669"/>
    <property type="project" value="InterPro"/>
</dbReference>
<accession>A0A233VWW8</accession>
<feature type="domain" description="ABC transporter" evidence="8">
    <location>
        <begin position="324"/>
        <end position="546"/>
    </location>
</feature>
<organism evidence="10 11">
    <name type="scientific">Finegoldia magna</name>
    <name type="common">Peptostreptococcus magnus</name>
    <dbReference type="NCBI Taxonomy" id="1260"/>
    <lineage>
        <taxon>Bacteria</taxon>
        <taxon>Bacillati</taxon>
        <taxon>Bacillota</taxon>
        <taxon>Tissierellia</taxon>
        <taxon>Tissierellales</taxon>
        <taxon>Peptoniphilaceae</taxon>
        <taxon>Finegoldia</taxon>
    </lineage>
</organism>
<evidence type="ECO:0000256" key="2">
    <source>
        <dbReference type="ARBA" id="ARBA00022692"/>
    </source>
</evidence>
<dbReference type="InterPro" id="IPR011527">
    <property type="entry name" value="ABC1_TM_dom"/>
</dbReference>
<dbReference type="SUPFAM" id="SSF90123">
    <property type="entry name" value="ABC transporter transmembrane region"/>
    <property type="match status" value="1"/>
</dbReference>
<evidence type="ECO:0000313" key="10">
    <source>
        <dbReference type="EMBL" id="OXZ36880.1"/>
    </source>
</evidence>
<name>A0A233VWW8_FINMA</name>
<feature type="transmembrane region" description="Helical" evidence="7">
    <location>
        <begin position="55"/>
        <end position="73"/>
    </location>
</feature>
<dbReference type="InterPro" id="IPR027417">
    <property type="entry name" value="P-loop_NTPase"/>
</dbReference>
<proteinExistence type="predicted"/>
<dbReference type="PROSITE" id="PS50893">
    <property type="entry name" value="ABC_TRANSPORTER_2"/>
    <property type="match status" value="1"/>
</dbReference>
<gene>
    <name evidence="10" type="ORF">B9N56_08020</name>
</gene>
<dbReference type="GO" id="GO:0005524">
    <property type="term" value="F:ATP binding"/>
    <property type="evidence" value="ECO:0007669"/>
    <property type="project" value="UniProtKB-KW"/>
</dbReference>
<evidence type="ECO:0000256" key="4">
    <source>
        <dbReference type="ARBA" id="ARBA00022840"/>
    </source>
</evidence>
<dbReference type="PROSITE" id="PS00211">
    <property type="entry name" value="ABC_TRANSPORTER_1"/>
    <property type="match status" value="1"/>
</dbReference>
<dbReference type="Pfam" id="PF00664">
    <property type="entry name" value="ABC_membrane"/>
    <property type="match status" value="1"/>
</dbReference>
<reference evidence="11" key="1">
    <citation type="submission" date="2017-04" db="EMBL/GenBank/DDBJ databases">
        <title>Finegoldia magna isolated from orthopedic joint implant-associated infections.</title>
        <authorList>
            <person name="Bjorklund S."/>
            <person name="Bruggemann H."/>
            <person name="Jensen A."/>
            <person name="Hellmark B."/>
            <person name="Soderquist B."/>
        </authorList>
    </citation>
    <scope>NUCLEOTIDE SEQUENCE [LARGE SCALE GENOMIC DNA]</scope>
    <source>
        <strain evidence="11">08T492</strain>
    </source>
</reference>
<dbReference type="InterPro" id="IPR036640">
    <property type="entry name" value="ABC1_TM_sf"/>
</dbReference>
<evidence type="ECO:0000256" key="1">
    <source>
        <dbReference type="ARBA" id="ARBA00004651"/>
    </source>
</evidence>
<dbReference type="SMART" id="SM00382">
    <property type="entry name" value="AAA"/>
    <property type="match status" value="1"/>
</dbReference>
<evidence type="ECO:0000256" key="6">
    <source>
        <dbReference type="ARBA" id="ARBA00023136"/>
    </source>
</evidence>
<comment type="subcellular location">
    <subcellularLocation>
        <location evidence="1">Cell membrane</location>
        <topology evidence="1">Multi-pass membrane protein</topology>
    </subcellularLocation>
</comment>
<dbReference type="EMBL" id="NDYI01000023">
    <property type="protein sequence ID" value="OXZ36880.1"/>
    <property type="molecule type" value="Genomic_DNA"/>
</dbReference>
<dbReference type="PANTHER" id="PTHR24221">
    <property type="entry name" value="ATP-BINDING CASSETTE SUB-FAMILY B"/>
    <property type="match status" value="1"/>
</dbReference>
<evidence type="ECO:0000256" key="7">
    <source>
        <dbReference type="SAM" id="Phobius"/>
    </source>
</evidence>
<feature type="transmembrane region" description="Helical" evidence="7">
    <location>
        <begin position="127"/>
        <end position="145"/>
    </location>
</feature>
<evidence type="ECO:0000259" key="8">
    <source>
        <dbReference type="PROSITE" id="PS50893"/>
    </source>
</evidence>
<evidence type="ECO:0000313" key="11">
    <source>
        <dbReference type="Proteomes" id="UP000215361"/>
    </source>
</evidence>
<feature type="transmembrane region" description="Helical" evidence="7">
    <location>
        <begin position="151"/>
        <end position="168"/>
    </location>
</feature>
<dbReference type="RefSeq" id="WP_094202986.1">
    <property type="nucleotide sequence ID" value="NZ_NDYI01000023.1"/>
</dbReference>
<dbReference type="InterPro" id="IPR017871">
    <property type="entry name" value="ABC_transporter-like_CS"/>
</dbReference>
<dbReference type="SUPFAM" id="SSF52540">
    <property type="entry name" value="P-loop containing nucleoside triphosphate hydrolases"/>
    <property type="match status" value="1"/>
</dbReference>
<keyword evidence="4" id="KW-0067">ATP-binding</keyword>
<keyword evidence="2 7" id="KW-0812">Transmembrane</keyword>
<comment type="caution">
    <text evidence="10">The sequence shown here is derived from an EMBL/GenBank/DDBJ whole genome shotgun (WGS) entry which is preliminary data.</text>
</comment>
<dbReference type="Pfam" id="PF00005">
    <property type="entry name" value="ABC_tran"/>
    <property type="match status" value="1"/>
</dbReference>
<dbReference type="Gene3D" id="1.20.1560.10">
    <property type="entry name" value="ABC transporter type 1, transmembrane domain"/>
    <property type="match status" value="1"/>
</dbReference>
<keyword evidence="5 7" id="KW-1133">Transmembrane helix</keyword>
<dbReference type="InterPro" id="IPR003593">
    <property type="entry name" value="AAA+_ATPase"/>
</dbReference>
<keyword evidence="3" id="KW-0547">Nucleotide-binding</keyword>
<dbReference type="InterPro" id="IPR003439">
    <property type="entry name" value="ABC_transporter-like_ATP-bd"/>
</dbReference>
<dbReference type="AlphaFoldDB" id="A0A233VWW8"/>
<evidence type="ECO:0000256" key="5">
    <source>
        <dbReference type="ARBA" id="ARBA00022989"/>
    </source>
</evidence>
<dbReference type="GO" id="GO:0005886">
    <property type="term" value="C:plasma membrane"/>
    <property type="evidence" value="ECO:0007669"/>
    <property type="project" value="UniProtKB-SubCell"/>
</dbReference>
<dbReference type="GO" id="GO:0140359">
    <property type="term" value="F:ABC-type transporter activity"/>
    <property type="evidence" value="ECO:0007669"/>
    <property type="project" value="InterPro"/>
</dbReference>
<protein>
    <recommendedName>
        <fullName evidence="12">ABC transporter ATP-binding protein</fullName>
    </recommendedName>
</protein>
<dbReference type="GO" id="GO:0034040">
    <property type="term" value="F:ATPase-coupled lipid transmembrane transporter activity"/>
    <property type="evidence" value="ECO:0007669"/>
    <property type="project" value="TreeGrafter"/>
</dbReference>
<dbReference type="PROSITE" id="PS50929">
    <property type="entry name" value="ABC_TM1F"/>
    <property type="match status" value="1"/>
</dbReference>
<sequence length="547" mass="62374">MKNIRDLLIKQNLGQFIVFIITAIIEILAELSFAFAFKVIFDLATGSTAYSVKEVAAIIILSLLFKILSTYLIEVQTERLSIKAMEDFKLNMMSSYLTKDNEMNTSSILNVVTDLSEQISEMYVKPFLTIVRMIIMFIGAAFAIFMNQKAVLLIVFLVGWIPLIYSKLSSTKTQKSRGEYIKTNEQFISKSKEIVDGYDLIKSFKIENRILNIFKNLNIKNENARYAADKDRSFYSSISVSISSIVYVASKLAAFLFVIFKVISVGQFMMVVQLSNFVQQPLSVIPEMYSVMKSMEDQVSSKLKMINETNKDTRKAKFDYNDTISVNNLEYYYGDNLVLSDISFDLEKGKKYAIIGESGSGKSTLAKILLGRLEDYKGSIKIGKDELKDINRKSLYSSIVPVNQEVFMFNDTIKENICLYNEFSDDRVEYAIQKSELSKLIDSLPNKLNTIYGENMRDFSGGEKQRISIARCLIRDCDMIILDEATSALDFKNSRLIENTILSLKQTALVITHKLDEKILKKYDEVFVLVGGKIVEQGKYEDLTYFK</sequence>
<dbReference type="Proteomes" id="UP000215361">
    <property type="component" value="Unassembled WGS sequence"/>
</dbReference>
<evidence type="ECO:0008006" key="12">
    <source>
        <dbReference type="Google" id="ProtNLM"/>
    </source>
</evidence>
<feature type="domain" description="ABC transmembrane type-1" evidence="9">
    <location>
        <begin position="17"/>
        <end position="294"/>
    </location>
</feature>
<keyword evidence="6 7" id="KW-0472">Membrane</keyword>